<dbReference type="InterPro" id="IPR010718">
    <property type="entry name" value="DUF1294"/>
</dbReference>
<feature type="transmembrane region" description="Helical" evidence="1">
    <location>
        <begin position="6"/>
        <end position="22"/>
    </location>
</feature>
<name>A0A5D4S5Q7_9BACI</name>
<sequence>MMEVLVGYYIFINIVGFIIMKVDKQRAIEHRWRIPELHLWGIALLGGALGAWMGMQTFRHKTKRLLFRIGLPFITFLHIGFWGYFLTA</sequence>
<feature type="transmembrane region" description="Helical" evidence="1">
    <location>
        <begin position="65"/>
        <end position="86"/>
    </location>
</feature>
<dbReference type="InterPro" id="IPR012156">
    <property type="entry name" value="Cold_shock_CspA"/>
</dbReference>
<gene>
    <name evidence="2" type="ORF">FZC74_09660</name>
    <name evidence="3" type="ORF">FZC75_13780</name>
</gene>
<evidence type="ECO:0000313" key="2">
    <source>
        <dbReference type="EMBL" id="TYS59003.1"/>
    </source>
</evidence>
<proteinExistence type="predicted"/>
<comment type="caution">
    <text evidence="3">The sequence shown here is derived from an EMBL/GenBank/DDBJ whole genome shotgun (WGS) entry which is preliminary data.</text>
</comment>
<evidence type="ECO:0000313" key="4">
    <source>
        <dbReference type="Proteomes" id="UP000323393"/>
    </source>
</evidence>
<evidence type="ECO:0000313" key="5">
    <source>
        <dbReference type="Proteomes" id="UP000324517"/>
    </source>
</evidence>
<organism evidence="3 5">
    <name type="scientific">Sutcliffiella horikoshii</name>
    <dbReference type="NCBI Taxonomy" id="79883"/>
    <lineage>
        <taxon>Bacteria</taxon>
        <taxon>Bacillati</taxon>
        <taxon>Bacillota</taxon>
        <taxon>Bacilli</taxon>
        <taxon>Bacillales</taxon>
        <taxon>Bacillaceae</taxon>
        <taxon>Sutcliffiella</taxon>
    </lineage>
</organism>
<dbReference type="GO" id="GO:0003676">
    <property type="term" value="F:nucleic acid binding"/>
    <property type="evidence" value="ECO:0007669"/>
    <property type="project" value="InterPro"/>
</dbReference>
<dbReference type="Proteomes" id="UP000323393">
    <property type="component" value="Unassembled WGS sequence"/>
</dbReference>
<dbReference type="PIRSF" id="PIRSF002599">
    <property type="entry name" value="Cold_shock_A"/>
    <property type="match status" value="1"/>
</dbReference>
<feature type="transmembrane region" description="Helical" evidence="1">
    <location>
        <begin position="34"/>
        <end position="53"/>
    </location>
</feature>
<dbReference type="Pfam" id="PF06961">
    <property type="entry name" value="DUF1294"/>
    <property type="match status" value="1"/>
</dbReference>
<dbReference type="EMBL" id="VTEU01000003">
    <property type="protein sequence ID" value="TYS59003.1"/>
    <property type="molecule type" value="Genomic_DNA"/>
</dbReference>
<reference evidence="4 5" key="1">
    <citation type="submission" date="2019-08" db="EMBL/GenBank/DDBJ databases">
        <title>Bacillus genomes from the desert of Cuatro Cienegas, Coahuila.</title>
        <authorList>
            <person name="Olmedo-Alvarez G."/>
        </authorList>
    </citation>
    <scope>NUCLEOTIDE SEQUENCE [LARGE SCALE GENOMIC DNA]</scope>
    <source>
        <strain evidence="2 4">CH88_3T</strain>
        <strain evidence="3 5">CH98b_3T</strain>
    </source>
</reference>
<keyword evidence="1" id="KW-1133">Transmembrane helix</keyword>
<keyword evidence="1" id="KW-0812">Transmembrane</keyword>
<dbReference type="AlphaFoldDB" id="A0A5D4S5Q7"/>
<evidence type="ECO:0000313" key="3">
    <source>
        <dbReference type="EMBL" id="TYS71637.1"/>
    </source>
</evidence>
<dbReference type="Proteomes" id="UP000324517">
    <property type="component" value="Unassembled WGS sequence"/>
</dbReference>
<protein>
    <submittedName>
        <fullName evidence="3">DUF1294 domain-containing protein</fullName>
    </submittedName>
</protein>
<evidence type="ECO:0000256" key="1">
    <source>
        <dbReference type="SAM" id="Phobius"/>
    </source>
</evidence>
<dbReference type="EMBL" id="VTET01000006">
    <property type="protein sequence ID" value="TYS71637.1"/>
    <property type="molecule type" value="Genomic_DNA"/>
</dbReference>
<accession>A0A5D4S5Q7</accession>
<keyword evidence="1" id="KW-0472">Membrane</keyword>
<dbReference type="OrthoDB" id="1698854at2"/>